<reference evidence="2 3" key="1">
    <citation type="journal article" date="2021" name="Int. J. Syst. Evol. Microbiol.">
        <title>Halobaculum halophilum sp. nov. and Halobaculum salinum sp. nov., isolated from salt lake and saline soil.</title>
        <authorList>
            <person name="Cui H.L."/>
            <person name="Shi X.W."/>
            <person name="Yin X.M."/>
            <person name="Yang X.Y."/>
            <person name="Hou J."/>
            <person name="Zhu L."/>
        </authorList>
    </citation>
    <scope>NUCLEOTIDE SEQUENCE [LARGE SCALE GENOMIC DNA]</scope>
    <source>
        <strain evidence="2 3">NBRC 109044</strain>
    </source>
</reference>
<evidence type="ECO:0000256" key="1">
    <source>
        <dbReference type="SAM" id="Phobius"/>
    </source>
</evidence>
<keyword evidence="1" id="KW-1133">Transmembrane helix</keyword>
<protein>
    <submittedName>
        <fullName evidence="2">Uncharacterized protein</fullName>
    </submittedName>
</protein>
<evidence type="ECO:0000313" key="3">
    <source>
        <dbReference type="Proteomes" id="UP000826254"/>
    </source>
</evidence>
<dbReference type="RefSeq" id="WP_222606952.1">
    <property type="nucleotide sequence ID" value="NZ_CP081958.1"/>
</dbReference>
<dbReference type="Proteomes" id="UP000826254">
    <property type="component" value="Chromosome"/>
</dbReference>
<dbReference type="EMBL" id="CP081958">
    <property type="protein sequence ID" value="QZP37139.1"/>
    <property type="molecule type" value="Genomic_DNA"/>
</dbReference>
<keyword evidence="1" id="KW-0812">Transmembrane</keyword>
<organism evidence="2 3">
    <name type="scientific">Halobaculum magnesiiphilum</name>
    <dbReference type="NCBI Taxonomy" id="1017351"/>
    <lineage>
        <taxon>Archaea</taxon>
        <taxon>Methanobacteriati</taxon>
        <taxon>Methanobacteriota</taxon>
        <taxon>Stenosarchaea group</taxon>
        <taxon>Halobacteria</taxon>
        <taxon>Halobacteriales</taxon>
        <taxon>Haloferacaceae</taxon>
        <taxon>Halobaculum</taxon>
    </lineage>
</organism>
<name>A0A8T8WBB3_9EURY</name>
<dbReference type="AlphaFoldDB" id="A0A8T8WBB3"/>
<feature type="transmembrane region" description="Helical" evidence="1">
    <location>
        <begin position="75"/>
        <end position="95"/>
    </location>
</feature>
<gene>
    <name evidence="2" type="ORF">K6T50_12715</name>
</gene>
<keyword evidence="1" id="KW-0472">Membrane</keyword>
<proteinExistence type="predicted"/>
<evidence type="ECO:0000313" key="2">
    <source>
        <dbReference type="EMBL" id="QZP37139.1"/>
    </source>
</evidence>
<accession>A0A8T8WBB3</accession>
<keyword evidence="3" id="KW-1185">Reference proteome</keyword>
<dbReference type="KEGG" id="hmp:K6T50_12715"/>
<dbReference type="GeneID" id="67179019"/>
<sequence length="107" mass="10980">MAFRHVPPAVRAATTARRTVFATAALVAAVGVARFTPLPDALSLVAWPALAAAFLLDTALSNELGVAVGDAGFWALAVVGCYVEAVAVVAVADWIRSRVGSPFRSAS</sequence>